<keyword evidence="4 5" id="KW-0472">Membrane</keyword>
<feature type="transmembrane region" description="Helical" evidence="5">
    <location>
        <begin position="68"/>
        <end position="86"/>
    </location>
</feature>
<dbReference type="InterPro" id="IPR033118">
    <property type="entry name" value="EXPERA"/>
</dbReference>
<dbReference type="PROSITE" id="PS51751">
    <property type="entry name" value="EXPERA"/>
    <property type="match status" value="1"/>
</dbReference>
<dbReference type="EMBL" id="BONG01000061">
    <property type="protein sequence ID" value="GIF93368.1"/>
    <property type="molecule type" value="Genomic_DNA"/>
</dbReference>
<proteinExistence type="predicted"/>
<protein>
    <recommendedName>
        <fullName evidence="6">EXPERA domain-containing protein</fullName>
    </recommendedName>
</protein>
<feature type="transmembrane region" description="Helical" evidence="5">
    <location>
        <begin position="6"/>
        <end position="24"/>
    </location>
</feature>
<evidence type="ECO:0000256" key="3">
    <source>
        <dbReference type="ARBA" id="ARBA00022989"/>
    </source>
</evidence>
<keyword evidence="3 5" id="KW-1133">Transmembrane helix</keyword>
<evidence type="ECO:0000256" key="4">
    <source>
        <dbReference type="ARBA" id="ARBA00023136"/>
    </source>
</evidence>
<comment type="caution">
    <text evidence="7">The sequence shown here is derived from an EMBL/GenBank/DDBJ whole genome shotgun (WGS) entry which is preliminary data.</text>
</comment>
<evidence type="ECO:0000259" key="6">
    <source>
        <dbReference type="PROSITE" id="PS51751"/>
    </source>
</evidence>
<evidence type="ECO:0000313" key="7">
    <source>
        <dbReference type="EMBL" id="GIF93368.1"/>
    </source>
</evidence>
<evidence type="ECO:0000256" key="2">
    <source>
        <dbReference type="ARBA" id="ARBA00022692"/>
    </source>
</evidence>
<name>A0A8J3K647_9ACTN</name>
<evidence type="ECO:0000256" key="5">
    <source>
        <dbReference type="SAM" id="Phobius"/>
    </source>
</evidence>
<dbReference type="AlphaFoldDB" id="A0A8J3K647"/>
<gene>
    <name evidence="7" type="ORF">Cch02nite_68120</name>
</gene>
<reference evidence="7 8" key="1">
    <citation type="submission" date="2021-01" db="EMBL/GenBank/DDBJ databases">
        <title>Whole genome shotgun sequence of Catellatospora chokoriensis NBRC 107358.</title>
        <authorList>
            <person name="Komaki H."/>
            <person name="Tamura T."/>
        </authorList>
    </citation>
    <scope>NUCLEOTIDE SEQUENCE [LARGE SCALE GENOMIC DNA]</scope>
    <source>
        <strain evidence="7 8">NBRC 107358</strain>
    </source>
</reference>
<feature type="domain" description="EXPERA" evidence="6">
    <location>
        <begin position="1"/>
        <end position="83"/>
    </location>
</feature>
<keyword evidence="8" id="KW-1185">Reference proteome</keyword>
<organism evidence="7 8">
    <name type="scientific">Catellatospora chokoriensis</name>
    <dbReference type="NCBI Taxonomy" id="310353"/>
    <lineage>
        <taxon>Bacteria</taxon>
        <taxon>Bacillati</taxon>
        <taxon>Actinomycetota</taxon>
        <taxon>Actinomycetes</taxon>
        <taxon>Micromonosporales</taxon>
        <taxon>Micromonosporaceae</taxon>
        <taxon>Catellatospora</taxon>
    </lineage>
</organism>
<feature type="transmembrane region" description="Helical" evidence="5">
    <location>
        <begin position="36"/>
        <end position="56"/>
    </location>
</feature>
<evidence type="ECO:0000256" key="1">
    <source>
        <dbReference type="ARBA" id="ARBA00004141"/>
    </source>
</evidence>
<sequence>MRIVTGLSALVYMPFYLVLVYALVRGRNWIQLPAVVYATMISTITGIIVFGVEFFGEPQWQTPNPVKFLSFNLPYVLLPLLLLVRMRRPEPFARRF</sequence>
<comment type="subcellular location">
    <subcellularLocation>
        <location evidence="1">Membrane</location>
        <topology evidence="1">Multi-pass membrane protein</topology>
    </subcellularLocation>
</comment>
<evidence type="ECO:0000313" key="8">
    <source>
        <dbReference type="Proteomes" id="UP000619293"/>
    </source>
</evidence>
<dbReference type="GO" id="GO:0016020">
    <property type="term" value="C:membrane"/>
    <property type="evidence" value="ECO:0007669"/>
    <property type="project" value="UniProtKB-SubCell"/>
</dbReference>
<keyword evidence="2 5" id="KW-0812">Transmembrane</keyword>
<dbReference type="Proteomes" id="UP000619293">
    <property type="component" value="Unassembled WGS sequence"/>
</dbReference>
<dbReference type="RefSeq" id="WP_191838773.1">
    <property type="nucleotide sequence ID" value="NZ_BAAALB010000056.1"/>
</dbReference>
<dbReference type="Pfam" id="PF05241">
    <property type="entry name" value="EBP"/>
    <property type="match status" value="1"/>
</dbReference>
<accession>A0A8J3K647</accession>